<feature type="region of interest" description="Disordered" evidence="1">
    <location>
        <begin position="235"/>
        <end position="272"/>
    </location>
</feature>
<organism evidence="2 3">
    <name type="scientific">Botryotinia fuckeliana (strain B05.10)</name>
    <name type="common">Noble rot fungus</name>
    <name type="synonym">Botrytis cinerea</name>
    <dbReference type="NCBI Taxonomy" id="332648"/>
    <lineage>
        <taxon>Eukaryota</taxon>
        <taxon>Fungi</taxon>
        <taxon>Dikarya</taxon>
        <taxon>Ascomycota</taxon>
        <taxon>Pezizomycotina</taxon>
        <taxon>Leotiomycetes</taxon>
        <taxon>Helotiales</taxon>
        <taxon>Sclerotiniaceae</taxon>
        <taxon>Botrytis</taxon>
    </lineage>
</organism>
<feature type="region of interest" description="Disordered" evidence="1">
    <location>
        <begin position="1"/>
        <end position="82"/>
    </location>
</feature>
<reference evidence="2 3" key="3">
    <citation type="journal article" date="2017" name="Mol. Plant Pathol.">
        <title>A gapless genome sequence of the fungus Botrytis cinerea.</title>
        <authorList>
            <person name="Van Kan J.A."/>
            <person name="Stassen J.H."/>
            <person name="Mosbach A."/>
            <person name="Van Der Lee T.A."/>
            <person name="Faino L."/>
            <person name="Farmer A.D."/>
            <person name="Papasotiriou D.G."/>
            <person name="Zhou S."/>
            <person name="Seidl M.F."/>
            <person name="Cottam E."/>
            <person name="Edel D."/>
            <person name="Hahn M."/>
            <person name="Schwartz D.C."/>
            <person name="Dietrich R.A."/>
            <person name="Widdison S."/>
            <person name="Scalliet G."/>
        </authorList>
    </citation>
    <scope>NUCLEOTIDE SEQUENCE [LARGE SCALE GENOMIC DNA]</scope>
    <source>
        <strain evidence="2 3">B05.10</strain>
    </source>
</reference>
<dbReference type="GO" id="GO:0001164">
    <property type="term" value="F:RNA polymerase I core promoter sequence-specific DNA binding"/>
    <property type="evidence" value="ECO:0007669"/>
    <property type="project" value="InterPro"/>
</dbReference>
<dbReference type="Pfam" id="PF04090">
    <property type="entry name" value="Rrn11"/>
    <property type="match status" value="1"/>
</dbReference>
<dbReference type="AlphaFoldDB" id="A0A384JDJ2"/>
<dbReference type="InterPro" id="IPR007224">
    <property type="entry name" value="TIF_Rrn11"/>
</dbReference>
<dbReference type="GO" id="GO:0017025">
    <property type="term" value="F:TBP-class protein binding"/>
    <property type="evidence" value="ECO:0007669"/>
    <property type="project" value="TreeGrafter"/>
</dbReference>
<protein>
    <submittedName>
        <fullName evidence="2">Uncharacterized protein</fullName>
    </submittedName>
</protein>
<dbReference type="KEGG" id="bfu:BCIN_03g08040"/>
<reference evidence="2 3" key="1">
    <citation type="journal article" date="2011" name="PLoS Genet.">
        <title>Genomic analysis of the necrotrophic fungal pathogens Sclerotinia sclerotiorum and Botrytis cinerea.</title>
        <authorList>
            <person name="Amselem J."/>
            <person name="Cuomo C.A."/>
            <person name="van Kan J.A."/>
            <person name="Viaud M."/>
            <person name="Benito E.P."/>
            <person name="Couloux A."/>
            <person name="Coutinho P.M."/>
            <person name="de Vries R.P."/>
            <person name="Dyer P.S."/>
            <person name="Fillinger S."/>
            <person name="Fournier E."/>
            <person name="Gout L."/>
            <person name="Hahn M."/>
            <person name="Kohn L."/>
            <person name="Lapalu N."/>
            <person name="Plummer K.M."/>
            <person name="Pradier J.M."/>
            <person name="Quevillon E."/>
            <person name="Sharon A."/>
            <person name="Simon A."/>
            <person name="ten Have A."/>
            <person name="Tudzynski B."/>
            <person name="Tudzynski P."/>
            <person name="Wincker P."/>
            <person name="Andrew M."/>
            <person name="Anthouard V."/>
            <person name="Beever R.E."/>
            <person name="Beffa R."/>
            <person name="Benoit I."/>
            <person name="Bouzid O."/>
            <person name="Brault B."/>
            <person name="Chen Z."/>
            <person name="Choquer M."/>
            <person name="Collemare J."/>
            <person name="Cotton P."/>
            <person name="Danchin E.G."/>
            <person name="Da Silva C."/>
            <person name="Gautier A."/>
            <person name="Giraud C."/>
            <person name="Giraud T."/>
            <person name="Gonzalez C."/>
            <person name="Grossetete S."/>
            <person name="Guldener U."/>
            <person name="Henrissat B."/>
            <person name="Howlett B.J."/>
            <person name="Kodira C."/>
            <person name="Kretschmer M."/>
            <person name="Lappartient A."/>
            <person name="Leroch M."/>
            <person name="Levis C."/>
            <person name="Mauceli E."/>
            <person name="Neuveglise C."/>
            <person name="Oeser B."/>
            <person name="Pearson M."/>
            <person name="Poulain J."/>
            <person name="Poussereau N."/>
            <person name="Quesneville H."/>
            <person name="Rascle C."/>
            <person name="Schumacher J."/>
            <person name="Segurens B."/>
            <person name="Sexton A."/>
            <person name="Silva E."/>
            <person name="Sirven C."/>
            <person name="Soanes D.M."/>
            <person name="Talbot N.J."/>
            <person name="Templeton M."/>
            <person name="Yandava C."/>
            <person name="Yarden O."/>
            <person name="Zeng Q."/>
            <person name="Rollins J.A."/>
            <person name="Lebrun M.H."/>
            <person name="Dickman M."/>
        </authorList>
    </citation>
    <scope>NUCLEOTIDE SEQUENCE [LARGE SCALE GENOMIC DNA]</scope>
    <source>
        <strain evidence="2 3">B05.10</strain>
    </source>
</reference>
<dbReference type="GO" id="GO:0001181">
    <property type="term" value="F:RNA polymerase I general transcription initiation factor activity"/>
    <property type="evidence" value="ECO:0007669"/>
    <property type="project" value="InterPro"/>
</dbReference>
<dbReference type="RefSeq" id="XP_001547098.1">
    <property type="nucleotide sequence ID" value="XM_001547048.2"/>
</dbReference>
<dbReference type="GO" id="GO:0042790">
    <property type="term" value="P:nucleolar large rRNA transcription by RNA polymerase I"/>
    <property type="evidence" value="ECO:0007669"/>
    <property type="project" value="TreeGrafter"/>
</dbReference>
<evidence type="ECO:0000256" key="1">
    <source>
        <dbReference type="SAM" id="MobiDB-lite"/>
    </source>
</evidence>
<reference evidence="2 3" key="2">
    <citation type="journal article" date="2012" name="Eukaryot. Cell">
        <title>Genome update of Botrytis cinerea strains B05.10 and T4.</title>
        <authorList>
            <person name="Staats M."/>
            <person name="van Kan J.A."/>
        </authorList>
    </citation>
    <scope>NUCLEOTIDE SEQUENCE [LARGE SCALE GENOMIC DNA]</scope>
    <source>
        <strain evidence="2 3">B05.10</strain>
    </source>
</reference>
<dbReference type="EMBL" id="CP009807">
    <property type="protein sequence ID" value="ATZ48613.1"/>
    <property type="molecule type" value="Genomic_DNA"/>
</dbReference>
<feature type="compositionally biased region" description="Basic and acidic residues" evidence="1">
    <location>
        <begin position="123"/>
        <end position="134"/>
    </location>
</feature>
<feature type="region of interest" description="Disordered" evidence="1">
    <location>
        <begin position="335"/>
        <end position="386"/>
    </location>
</feature>
<dbReference type="GO" id="GO:0070860">
    <property type="term" value="C:RNA polymerase I core factor complex"/>
    <property type="evidence" value="ECO:0007669"/>
    <property type="project" value="TreeGrafter"/>
</dbReference>
<dbReference type="VEuPathDB" id="FungiDB:Bcin03g08040"/>
<sequence length="519" mass="59191">MPLFTLPISDTSQTSATTPQIHFAPLSIRSQKRKRRDSDSDGNDEYNNDYIANTNTNSGKGKGIDDGGPSHPSAENTNPLSLTPAEVMQYRLAGLGLDKELPSKIGVKNWPHRGLPSRYSGISEDREYAAKSRDDEDEDSEEESAKSRRERERRKKEEKKTGRSNLKIQHLSVLVAIMMRNLEEGDMERAGRAWSLLLRMQIAGKGIEIRKTGFWGIGAELLMRGVTNKQRKEWWEEDTGEGSGDGGNDNNDGEPKEGEEDGKGEDKGGEEKRYGTAEGLLKVKDYYERLILQYPYKRQFHGSVTALDFWPAMLGCEIYGIQFEHKDGLRKIAKQAEKDEDGDISDSDISDEEDLDENDEEGDPGDKAFLAHQRRQDRLHKRRKEKRWEERDEVRRAALVATEMVAQRMDELMTTPPYSDSKVLLRLRGMVALYIGNLCVPEKWEGDEEWLGKMRGGAMEADRRFLGRQREAEVRRGMEKREDERRRARGLFGKIGVEWDDGDEGMDLDMTLEGYEGDE</sequence>
<dbReference type="GeneID" id="5427570"/>
<dbReference type="PANTHER" id="PTHR28244">
    <property type="entry name" value="RNA POLYMERASE I-SPECIFIC TRANSCRIPTION INITIATION FACTOR RRN11"/>
    <property type="match status" value="1"/>
</dbReference>
<gene>
    <name evidence="2" type="ORF">BCIN_03g08040</name>
</gene>
<feature type="compositionally biased region" description="Acidic residues" evidence="1">
    <location>
        <begin position="338"/>
        <end position="363"/>
    </location>
</feature>
<accession>A0A384JDJ2</accession>
<dbReference type="OrthoDB" id="10257049at2759"/>
<name>A0A384JDJ2_BOTFB</name>
<feature type="compositionally biased region" description="Polar residues" evidence="1">
    <location>
        <begin position="50"/>
        <end position="59"/>
    </location>
</feature>
<dbReference type="OMA" id="TPNESHQ"/>
<keyword evidence="3" id="KW-1185">Reference proteome</keyword>
<feature type="compositionally biased region" description="Basic residues" evidence="1">
    <location>
        <begin position="372"/>
        <end position="385"/>
    </location>
</feature>
<feature type="region of interest" description="Disordered" evidence="1">
    <location>
        <begin position="104"/>
        <end position="164"/>
    </location>
</feature>
<evidence type="ECO:0000313" key="3">
    <source>
        <dbReference type="Proteomes" id="UP000001798"/>
    </source>
</evidence>
<dbReference type="Proteomes" id="UP000001798">
    <property type="component" value="Chromosome 3"/>
</dbReference>
<proteinExistence type="predicted"/>
<dbReference type="PANTHER" id="PTHR28244:SF1">
    <property type="entry name" value="RNA POLYMERASE I-SPECIFIC TRANSCRIPTION INITIATION FACTOR RRN11"/>
    <property type="match status" value="1"/>
</dbReference>
<dbReference type="InterPro" id="IPR053029">
    <property type="entry name" value="RNA_pol_I-specific_init_factor"/>
</dbReference>
<feature type="compositionally biased region" description="Polar residues" evidence="1">
    <location>
        <begin position="8"/>
        <end position="20"/>
    </location>
</feature>
<evidence type="ECO:0000313" key="2">
    <source>
        <dbReference type="EMBL" id="ATZ48613.1"/>
    </source>
</evidence>